<proteinExistence type="predicted"/>
<dbReference type="InterPro" id="IPR046527">
    <property type="entry name" value="PIR2-like_helical"/>
</dbReference>
<evidence type="ECO:0000313" key="3">
    <source>
        <dbReference type="EMBL" id="KAK1679391.1"/>
    </source>
</evidence>
<feature type="domain" description="PIR2-like helical" evidence="2">
    <location>
        <begin position="77"/>
        <end position="170"/>
    </location>
</feature>
<sequence>MASAVLARTTSCSPFSGIRGSFRSRSRNRSRSRISEPQIYGPLTLEDESPIVPKKERDELRSELLGKIESCYGQVKIRGVVDAGFCFGLLGPVSNIVAGVVIASAVKVDPDPVVSSPKQSKPDLIGNMKQQSLNGLVAFLAALFPYLNEAKAMWYLNKADCDPLVAARLVIQHRGMEQSFGFSSDITVAAIETALRCAAAAAQHPNPNQFASGWKLLSHFLEKVDDVLSGTCVTFDQFQLISIEEILRREAQPPVFSLETSWELASSRLLNLSPDPLGKKALAWLPKENLRSQYHHSLLQAGHCYGPLDPVSNIILNTLWYSQAYPLKKEVDLEAISTRGLLRIAARSFYGLVSFLCTRCATHLTPDEAMQRLQAAGANLRIADPNLLDDDNNANPLVSATVEQAYGAAATAALHPKPHEQAQLLRPSNSMLRMVSHYLKDGGQLSHVHAAHLAKSLFFSISVSEQTEHPEATPQVVNYVIYTRMDRLINNFWNQHARVVRMVKSVNDVYSQQPGVPKYELHVICGVNDRVDGPVFTAPFTGTYRYSHINFLATQSAGTTPTLFFAEYRNDDTQEIGWCCPVAVPPPGTEQVRCLYCEYNGSRIVHPAQGSFHGSGIQFEKMWGGEKLYSHSYNNDCIIMRSLEPTVWVDCLEDDCIYNTYCLDGNDKKVISKEDLDDEGVWEGIVSLAMECLY</sequence>
<accession>A0AAD8TD06</accession>
<comment type="caution">
    <text evidence="3">The sequence shown here is derived from an EMBL/GenBank/DDBJ whole genome shotgun (WGS) entry which is preliminary data.</text>
</comment>
<dbReference type="InterPro" id="IPR022059">
    <property type="entry name" value="DUF3615"/>
</dbReference>
<gene>
    <name evidence="3" type="ORF">QYE76_040239</name>
</gene>
<dbReference type="Proteomes" id="UP001231189">
    <property type="component" value="Unassembled WGS sequence"/>
</dbReference>
<dbReference type="AlphaFoldDB" id="A0AAD8TD06"/>
<dbReference type="PANTHER" id="PTHR33120">
    <property type="entry name" value="EXPRESSED PROTEIN-RELATED"/>
    <property type="match status" value="1"/>
</dbReference>
<evidence type="ECO:0000259" key="2">
    <source>
        <dbReference type="Pfam" id="PF20235"/>
    </source>
</evidence>
<evidence type="ECO:0000313" key="4">
    <source>
        <dbReference type="Proteomes" id="UP001231189"/>
    </source>
</evidence>
<dbReference type="EMBL" id="JAUUTY010000002">
    <property type="protein sequence ID" value="KAK1679391.1"/>
    <property type="molecule type" value="Genomic_DNA"/>
</dbReference>
<keyword evidence="4" id="KW-1185">Reference proteome</keyword>
<reference evidence="3" key="1">
    <citation type="submission" date="2023-07" db="EMBL/GenBank/DDBJ databases">
        <title>A chromosome-level genome assembly of Lolium multiflorum.</title>
        <authorList>
            <person name="Chen Y."/>
            <person name="Copetti D."/>
            <person name="Kolliker R."/>
            <person name="Studer B."/>
        </authorList>
    </citation>
    <scope>NUCLEOTIDE SEQUENCE</scope>
    <source>
        <strain evidence="3">02402/16</strain>
        <tissue evidence="3">Leaf</tissue>
    </source>
</reference>
<dbReference type="Pfam" id="PF12274">
    <property type="entry name" value="DUF3615"/>
    <property type="match status" value="1"/>
</dbReference>
<name>A0AAD8TD06_LOLMU</name>
<feature type="domain" description="PIR2-like helical" evidence="2">
    <location>
        <begin position="279"/>
        <end position="385"/>
    </location>
</feature>
<dbReference type="Pfam" id="PF20235">
    <property type="entry name" value="PIR2-like_helical"/>
    <property type="match status" value="2"/>
</dbReference>
<evidence type="ECO:0000259" key="1">
    <source>
        <dbReference type="Pfam" id="PF12274"/>
    </source>
</evidence>
<protein>
    <submittedName>
        <fullName evidence="3">Uncharacterized protein</fullName>
    </submittedName>
</protein>
<feature type="domain" description="DUF3615" evidence="1">
    <location>
        <begin position="509"/>
        <end position="607"/>
    </location>
</feature>
<organism evidence="3 4">
    <name type="scientific">Lolium multiflorum</name>
    <name type="common">Italian ryegrass</name>
    <name type="synonym">Lolium perenne subsp. multiflorum</name>
    <dbReference type="NCBI Taxonomy" id="4521"/>
    <lineage>
        <taxon>Eukaryota</taxon>
        <taxon>Viridiplantae</taxon>
        <taxon>Streptophyta</taxon>
        <taxon>Embryophyta</taxon>
        <taxon>Tracheophyta</taxon>
        <taxon>Spermatophyta</taxon>
        <taxon>Magnoliopsida</taxon>
        <taxon>Liliopsida</taxon>
        <taxon>Poales</taxon>
        <taxon>Poaceae</taxon>
        <taxon>BOP clade</taxon>
        <taxon>Pooideae</taxon>
        <taxon>Poodae</taxon>
        <taxon>Poeae</taxon>
        <taxon>Poeae Chloroplast Group 2 (Poeae type)</taxon>
        <taxon>Loliodinae</taxon>
        <taxon>Loliinae</taxon>
        <taxon>Lolium</taxon>
    </lineage>
</organism>
<dbReference type="PANTHER" id="PTHR33120:SF57">
    <property type="entry name" value="PIR2-LIKE HELICAL DOMAIN-CONTAINING PROTEIN"/>
    <property type="match status" value="1"/>
</dbReference>